<dbReference type="Proteomes" id="UP001189624">
    <property type="component" value="Chromosome 7"/>
</dbReference>
<evidence type="ECO:0000313" key="1">
    <source>
        <dbReference type="EMBL" id="CAJ1968326.1"/>
    </source>
</evidence>
<reference evidence="1" key="1">
    <citation type="submission" date="2023-10" db="EMBL/GenBank/DDBJ databases">
        <authorList>
            <person name="Domelevo Entfellner J.-B."/>
        </authorList>
    </citation>
    <scope>NUCLEOTIDE SEQUENCE</scope>
</reference>
<evidence type="ECO:0000313" key="2">
    <source>
        <dbReference type="Proteomes" id="UP001189624"/>
    </source>
</evidence>
<proteinExistence type="predicted"/>
<keyword evidence="2" id="KW-1185">Reference proteome</keyword>
<name>A0AA86VQY1_9FABA</name>
<accession>A0AA86VQY1</accession>
<organism evidence="1 2">
    <name type="scientific">Sphenostylis stenocarpa</name>
    <dbReference type="NCBI Taxonomy" id="92480"/>
    <lineage>
        <taxon>Eukaryota</taxon>
        <taxon>Viridiplantae</taxon>
        <taxon>Streptophyta</taxon>
        <taxon>Embryophyta</taxon>
        <taxon>Tracheophyta</taxon>
        <taxon>Spermatophyta</taxon>
        <taxon>Magnoliopsida</taxon>
        <taxon>eudicotyledons</taxon>
        <taxon>Gunneridae</taxon>
        <taxon>Pentapetalae</taxon>
        <taxon>rosids</taxon>
        <taxon>fabids</taxon>
        <taxon>Fabales</taxon>
        <taxon>Fabaceae</taxon>
        <taxon>Papilionoideae</taxon>
        <taxon>50 kb inversion clade</taxon>
        <taxon>NPAAA clade</taxon>
        <taxon>indigoferoid/millettioid clade</taxon>
        <taxon>Phaseoleae</taxon>
        <taxon>Sphenostylis</taxon>
    </lineage>
</organism>
<gene>
    <name evidence="1" type="ORF">AYBTSS11_LOCUS21656</name>
</gene>
<dbReference type="Gramene" id="rna-AYBTSS11_LOCUS21656">
    <property type="protein sequence ID" value="CAJ1968326.1"/>
    <property type="gene ID" value="gene-AYBTSS11_LOCUS21656"/>
</dbReference>
<dbReference type="EMBL" id="OY731404">
    <property type="protein sequence ID" value="CAJ1968326.1"/>
    <property type="molecule type" value="Genomic_DNA"/>
</dbReference>
<sequence length="76" mass="8464">MLCLPREKDGRGKELGDILGKRSSRKDLLTKRLVSSCGECLDCKALMDEIEWSGEVFPSCLLAKDPLYAFGKPTFP</sequence>
<protein>
    <submittedName>
        <fullName evidence="1">Uncharacterized protein</fullName>
    </submittedName>
</protein>
<dbReference type="AlphaFoldDB" id="A0AA86VQY1"/>